<evidence type="ECO:0000256" key="1">
    <source>
        <dbReference type="ARBA" id="ARBA00004571"/>
    </source>
</evidence>
<dbReference type="Pfam" id="PF07715">
    <property type="entry name" value="Plug"/>
    <property type="match status" value="1"/>
</dbReference>
<feature type="domain" description="TonB-dependent receptor plug" evidence="12">
    <location>
        <begin position="138"/>
        <end position="240"/>
    </location>
</feature>
<evidence type="ECO:0000313" key="13">
    <source>
        <dbReference type="EMBL" id="RKD91672.1"/>
    </source>
</evidence>
<keyword evidence="2 8" id="KW-0813">Transport</keyword>
<evidence type="ECO:0000256" key="2">
    <source>
        <dbReference type="ARBA" id="ARBA00022448"/>
    </source>
</evidence>
<organism evidence="13 14">
    <name type="scientific">Mangrovibacterium diazotrophicum</name>
    <dbReference type="NCBI Taxonomy" id="1261403"/>
    <lineage>
        <taxon>Bacteria</taxon>
        <taxon>Pseudomonadati</taxon>
        <taxon>Bacteroidota</taxon>
        <taxon>Bacteroidia</taxon>
        <taxon>Marinilabiliales</taxon>
        <taxon>Prolixibacteraceae</taxon>
        <taxon>Mangrovibacterium</taxon>
    </lineage>
</organism>
<sequence length="922" mass="104464">MNSKFLMLIFAISLFLNQSIFATNEPEGDMPTDYGVIAGRVLDQDKLPLPGATVMIKSLNQGVVSDVNGFYRIVKLKEGTYDVTVSYIGFKEASQQVQVEVGKTSTANFYMEAGVDLNEVVVNGSLQGQSKALNQQKSSINVTNVISSDQVGRFPDANVGDALKRIPGISVQYDQGEARFGTIRGASPEYNSVTIDGDRIPSAEAETRAIQLDLVPSDMVQSIEVSKVVTADMDADAIGGSVNLVTKSNPYARRISGTIGATYNMLTDKPAENISLLYADRFFNNKLGMTLAGSRQNHKMGSDDLEAEWKDDDGNILMTEMQVRTYWIQRLRQSYSAAFDYEINPSNKIEAKVMYNHRNDWENRFRVVYKDLDEDEAKIEREVKAGTNKDARLEDQRTWHIALKGDHQLGALEMKWQGSYSKANEDRPNERYLNFAYKHVDFQQVLTDTKKPQVIINDADAQDFNANWGFDELTEEHQYTEDIDKAFKVDFKLPLAESSKSKVLRFGAKYKGKSKSRDNDFYAYEPTDEDAFVADAVAHTKVQTKSDYRAGNYIAGTFVTKEFVAGLNLENSADFDKEQDPEELAGNFDASEDVTAGYIRYDQTFGNLDVVAGVRLENTNLKYSGYAITLDEDGDFESLDKTEEEKSDYTNILPSLMFKYKFSKNSQLKAGWTNTIARPRYYDLVPHVETNNEDNEISIGNPDLSATTSMNFDLMFEHYYQSVGMFSAGIFYKDINDFIVESSMEDYQYLNNTWDKFTQPINAGDAKLYGIEAAYQRQFDFLPGFLKQMGFYANYTYTKSDVSNFQIEGHNEDDVTLPGTPENTLNASLYYEGNKLSARISFNYASDFVSEFGSETFEDIYYDKVTYLDVNASYAISKRFRIFAEANNLLNQPLRYYQGESKFTYQAEYYDVKLNFGLKFDL</sequence>
<evidence type="ECO:0000256" key="6">
    <source>
        <dbReference type="ARBA" id="ARBA00023136"/>
    </source>
</evidence>
<dbReference type="AlphaFoldDB" id="A0A419W8I0"/>
<keyword evidence="13" id="KW-0675">Receptor</keyword>
<name>A0A419W8I0_9BACT</name>
<dbReference type="RefSeq" id="WP_120272951.1">
    <property type="nucleotide sequence ID" value="NZ_RAPN01000001.1"/>
</dbReference>
<evidence type="ECO:0000259" key="11">
    <source>
        <dbReference type="Pfam" id="PF00593"/>
    </source>
</evidence>
<dbReference type="Proteomes" id="UP000283387">
    <property type="component" value="Unassembled WGS sequence"/>
</dbReference>
<dbReference type="PROSITE" id="PS52016">
    <property type="entry name" value="TONB_DEPENDENT_REC_3"/>
    <property type="match status" value="1"/>
</dbReference>
<dbReference type="InterPro" id="IPR039426">
    <property type="entry name" value="TonB-dep_rcpt-like"/>
</dbReference>
<dbReference type="CDD" id="cd01347">
    <property type="entry name" value="ligand_gated_channel"/>
    <property type="match status" value="1"/>
</dbReference>
<evidence type="ECO:0000313" key="14">
    <source>
        <dbReference type="Proteomes" id="UP000283387"/>
    </source>
</evidence>
<gene>
    <name evidence="13" type="ORF">BC643_2034</name>
</gene>
<keyword evidence="14" id="KW-1185">Reference proteome</keyword>
<keyword evidence="4 8" id="KW-0812">Transmembrane</keyword>
<dbReference type="InterPro" id="IPR000531">
    <property type="entry name" value="Beta-barrel_TonB"/>
</dbReference>
<dbReference type="InterPro" id="IPR037066">
    <property type="entry name" value="Plug_dom_sf"/>
</dbReference>
<keyword evidence="6 8" id="KW-0472">Membrane</keyword>
<keyword evidence="10" id="KW-0732">Signal</keyword>
<keyword evidence="7 8" id="KW-0998">Cell outer membrane</keyword>
<dbReference type="InterPro" id="IPR012910">
    <property type="entry name" value="Plug_dom"/>
</dbReference>
<feature type="chain" id="PRO_5019569725" evidence="10">
    <location>
        <begin position="23"/>
        <end position="922"/>
    </location>
</feature>
<evidence type="ECO:0000256" key="10">
    <source>
        <dbReference type="SAM" id="SignalP"/>
    </source>
</evidence>
<dbReference type="InterPro" id="IPR008969">
    <property type="entry name" value="CarboxyPept-like_regulatory"/>
</dbReference>
<proteinExistence type="inferred from homology"/>
<keyword evidence="5 9" id="KW-0798">TonB box</keyword>
<comment type="subcellular location">
    <subcellularLocation>
        <location evidence="1 8">Cell outer membrane</location>
        <topology evidence="1 8">Multi-pass membrane protein</topology>
    </subcellularLocation>
</comment>
<dbReference type="SUPFAM" id="SSF56935">
    <property type="entry name" value="Porins"/>
    <property type="match status" value="1"/>
</dbReference>
<evidence type="ECO:0000256" key="8">
    <source>
        <dbReference type="PROSITE-ProRule" id="PRU01360"/>
    </source>
</evidence>
<evidence type="ECO:0000256" key="3">
    <source>
        <dbReference type="ARBA" id="ARBA00022452"/>
    </source>
</evidence>
<comment type="caution">
    <text evidence="13">The sequence shown here is derived from an EMBL/GenBank/DDBJ whole genome shotgun (WGS) entry which is preliminary data.</text>
</comment>
<dbReference type="NCBIfam" id="TIGR01782">
    <property type="entry name" value="TonB-Xanth-Caul"/>
    <property type="match status" value="1"/>
</dbReference>
<dbReference type="SUPFAM" id="SSF49464">
    <property type="entry name" value="Carboxypeptidase regulatory domain-like"/>
    <property type="match status" value="1"/>
</dbReference>
<dbReference type="Pfam" id="PF00593">
    <property type="entry name" value="TonB_dep_Rec_b-barrel"/>
    <property type="match status" value="1"/>
</dbReference>
<dbReference type="EMBL" id="RAPN01000001">
    <property type="protein sequence ID" value="RKD91672.1"/>
    <property type="molecule type" value="Genomic_DNA"/>
</dbReference>
<dbReference type="Gene3D" id="2.60.40.1120">
    <property type="entry name" value="Carboxypeptidase-like, regulatory domain"/>
    <property type="match status" value="1"/>
</dbReference>
<dbReference type="Gene3D" id="2.40.170.20">
    <property type="entry name" value="TonB-dependent receptor, beta-barrel domain"/>
    <property type="match status" value="1"/>
</dbReference>
<evidence type="ECO:0000256" key="4">
    <source>
        <dbReference type="ARBA" id="ARBA00022692"/>
    </source>
</evidence>
<dbReference type="Pfam" id="PF13715">
    <property type="entry name" value="CarbopepD_reg_2"/>
    <property type="match status" value="1"/>
</dbReference>
<comment type="similarity">
    <text evidence="8 9">Belongs to the TonB-dependent receptor family.</text>
</comment>
<dbReference type="InterPro" id="IPR036942">
    <property type="entry name" value="Beta-barrel_TonB_sf"/>
</dbReference>
<dbReference type="GO" id="GO:0009279">
    <property type="term" value="C:cell outer membrane"/>
    <property type="evidence" value="ECO:0007669"/>
    <property type="project" value="UniProtKB-SubCell"/>
</dbReference>
<reference evidence="13 14" key="1">
    <citation type="submission" date="2018-09" db="EMBL/GenBank/DDBJ databases">
        <title>Genomic Encyclopedia of Archaeal and Bacterial Type Strains, Phase II (KMG-II): from individual species to whole genera.</title>
        <authorList>
            <person name="Goeker M."/>
        </authorList>
    </citation>
    <scope>NUCLEOTIDE SEQUENCE [LARGE SCALE GENOMIC DNA]</scope>
    <source>
        <strain evidence="13 14">DSM 27148</strain>
    </source>
</reference>
<feature type="domain" description="TonB-dependent receptor-like beta-barrel" evidence="11">
    <location>
        <begin position="434"/>
        <end position="889"/>
    </location>
</feature>
<evidence type="ECO:0000259" key="12">
    <source>
        <dbReference type="Pfam" id="PF07715"/>
    </source>
</evidence>
<keyword evidence="3 8" id="KW-1134">Transmembrane beta strand</keyword>
<evidence type="ECO:0000256" key="5">
    <source>
        <dbReference type="ARBA" id="ARBA00023077"/>
    </source>
</evidence>
<dbReference type="InterPro" id="IPR010104">
    <property type="entry name" value="TonB_rcpt_bac"/>
</dbReference>
<dbReference type="PANTHER" id="PTHR40980:SF4">
    <property type="entry name" value="TONB-DEPENDENT RECEPTOR-LIKE BETA-BARREL DOMAIN-CONTAINING PROTEIN"/>
    <property type="match status" value="1"/>
</dbReference>
<dbReference type="PANTHER" id="PTHR40980">
    <property type="entry name" value="PLUG DOMAIN-CONTAINING PROTEIN"/>
    <property type="match status" value="1"/>
</dbReference>
<accession>A0A419W8I0</accession>
<evidence type="ECO:0000256" key="7">
    <source>
        <dbReference type="ARBA" id="ARBA00023237"/>
    </source>
</evidence>
<dbReference type="Gene3D" id="2.170.130.10">
    <property type="entry name" value="TonB-dependent receptor, plug domain"/>
    <property type="match status" value="1"/>
</dbReference>
<evidence type="ECO:0000256" key="9">
    <source>
        <dbReference type="RuleBase" id="RU003357"/>
    </source>
</evidence>
<protein>
    <submittedName>
        <fullName evidence="13">TonB-dependent receptor</fullName>
    </submittedName>
</protein>
<dbReference type="OrthoDB" id="8727862at2"/>
<feature type="signal peptide" evidence="10">
    <location>
        <begin position="1"/>
        <end position="22"/>
    </location>
</feature>